<dbReference type="Pfam" id="PF05691">
    <property type="entry name" value="Raffinose_syn"/>
    <property type="match status" value="1"/>
</dbReference>
<comment type="caution">
    <text evidence="3">The sequence shown here is derived from an EMBL/GenBank/DDBJ whole genome shotgun (WGS) entry which is preliminary data.</text>
</comment>
<feature type="region of interest" description="Disordered" evidence="2">
    <location>
        <begin position="84"/>
        <end position="108"/>
    </location>
</feature>
<dbReference type="EMBL" id="JBBPBM010000020">
    <property type="protein sequence ID" value="KAK8551714.1"/>
    <property type="molecule type" value="Genomic_DNA"/>
</dbReference>
<keyword evidence="4" id="KW-1185">Reference proteome</keyword>
<organism evidence="3 4">
    <name type="scientific">Hibiscus sabdariffa</name>
    <name type="common">roselle</name>
    <dbReference type="NCBI Taxonomy" id="183260"/>
    <lineage>
        <taxon>Eukaryota</taxon>
        <taxon>Viridiplantae</taxon>
        <taxon>Streptophyta</taxon>
        <taxon>Embryophyta</taxon>
        <taxon>Tracheophyta</taxon>
        <taxon>Spermatophyta</taxon>
        <taxon>Magnoliopsida</taxon>
        <taxon>eudicotyledons</taxon>
        <taxon>Gunneridae</taxon>
        <taxon>Pentapetalae</taxon>
        <taxon>rosids</taxon>
        <taxon>malvids</taxon>
        <taxon>Malvales</taxon>
        <taxon>Malvaceae</taxon>
        <taxon>Malvoideae</taxon>
        <taxon>Hibiscus</taxon>
    </lineage>
</organism>
<name>A0ABR2E3D4_9ROSI</name>
<proteinExistence type="predicted"/>
<evidence type="ECO:0000256" key="1">
    <source>
        <dbReference type="ARBA" id="ARBA00023277"/>
    </source>
</evidence>
<reference evidence="3 4" key="1">
    <citation type="journal article" date="2024" name="G3 (Bethesda)">
        <title>Genome assembly of Hibiscus sabdariffa L. provides insights into metabolisms of medicinal natural products.</title>
        <authorList>
            <person name="Kim T."/>
        </authorList>
    </citation>
    <scope>NUCLEOTIDE SEQUENCE [LARGE SCALE GENOMIC DNA]</scope>
    <source>
        <strain evidence="3">TK-2024</strain>
        <tissue evidence="3">Old leaves</tissue>
    </source>
</reference>
<dbReference type="Proteomes" id="UP001472677">
    <property type="component" value="Unassembled WGS sequence"/>
</dbReference>
<evidence type="ECO:0000313" key="4">
    <source>
        <dbReference type="Proteomes" id="UP001472677"/>
    </source>
</evidence>
<evidence type="ECO:0000256" key="2">
    <source>
        <dbReference type="SAM" id="MobiDB-lite"/>
    </source>
</evidence>
<sequence>MTMMQQSFMRLLEQSEAVEFMSGKCFSDVIIVDKPGGHDFLVDQAKHAGRLSRDCLFTDPVMDGKSLLKIWNLNKCTELSTSSIAKESGQGLPSTELSGVWTDLSRLR</sequence>
<evidence type="ECO:0000313" key="3">
    <source>
        <dbReference type="EMBL" id="KAK8551714.1"/>
    </source>
</evidence>
<dbReference type="InterPro" id="IPR008811">
    <property type="entry name" value="Glycosyl_hydrolases_36"/>
</dbReference>
<feature type="compositionally biased region" description="Polar residues" evidence="2">
    <location>
        <begin position="84"/>
        <end position="97"/>
    </location>
</feature>
<gene>
    <name evidence="3" type="ORF">V6N12_040338</name>
</gene>
<protein>
    <submittedName>
        <fullName evidence="3">Uncharacterized protein</fullName>
    </submittedName>
</protein>
<keyword evidence="1" id="KW-0119">Carbohydrate metabolism</keyword>
<accession>A0ABR2E3D4</accession>